<sequence length="635" mass="75100">MDRVKFYSEYDMACGWEIDKIIERINEHYIEKEWSLEDVIEFFNILKYMQVERFAKYLQEKTNVICIDYIKKIKSEIGKFIGLNKSVIISKYDDIDFFGTEDFLEVMEIYGVYKDIPGFEFKMFLDKDNVPLYMVLKHKKIVDYFDDIVKDKIMSDSYNVETILSKFLDDKDLYLPPSLTEKDILKLIDNYIEVDAERVNINVLRKIIHFPTGIGLNITDKIKLHAKRKEKEDSEKIFSQGISMKSSVSISYEEGLDEPIKLNTIGNGREVSIIVNRDWIEENKDYPTLWNNFIHLFGIIDNKAQLTTVSKENEVSALVSALMPSGNHLYRTSFTFRSKEMITNAQIYSYIQVLNVLGIRIEDMIEWFFNDYLAVEFSITNFITKMPSGSSSYFEKCRTILPEIDRIFKQYNVLIEDGEIDQELIQISSSSVKVKEVKSFISCKYAYPIGEWYKTATFLLFSDQSRLFYLKDNNEKYKNFLDLIMRDNVRKNDFQEYQIQRMNWLFDNGVVIENEEGFIKVADVKTILILKDLYYEDVLNYFHYQPSLRGVIDSLMEKEIVVFENSLLTRNEQDYLDFYLNKSKFTNGYDIRNRYLHGTNVNDEKQYESDYYSILKLIIIIVLKINDDLCLADKR</sequence>
<comment type="caution">
    <text evidence="1">The sequence shown here is derived from an EMBL/GenBank/DDBJ whole genome shotgun (WGS) entry which is preliminary data.</text>
</comment>
<dbReference type="OrthoDB" id="2846443at2"/>
<dbReference type="Proteomes" id="UP000016721">
    <property type="component" value="Unassembled WGS sequence"/>
</dbReference>
<dbReference type="STRING" id="1294142.CINTURNW_3693"/>
<evidence type="ECO:0000313" key="2">
    <source>
        <dbReference type="Proteomes" id="UP000016721"/>
    </source>
</evidence>
<accession>U2NJA1</accession>
<keyword evidence="2" id="KW-1185">Reference proteome</keyword>
<evidence type="ECO:0000313" key="1">
    <source>
        <dbReference type="EMBL" id="ERK29228.1"/>
    </source>
</evidence>
<dbReference type="eggNOG" id="ENOG502Z8SZ">
    <property type="taxonomic scope" value="Bacteria"/>
</dbReference>
<reference evidence="1 2" key="1">
    <citation type="journal article" date="2013" name="Genome Announc.">
        <title>Draft Genome Sequence of the Hydrogen- and Ethanol-Producing Bacterium Clostridium intestinale Strain URNW.</title>
        <authorList>
            <person name="Lal S."/>
            <person name="Ramachandran U."/>
            <person name="Zhang X."/>
            <person name="Sparling R."/>
            <person name="Levin D.B."/>
        </authorList>
    </citation>
    <scope>NUCLEOTIDE SEQUENCE [LARGE SCALE GENOMIC DNA]</scope>
    <source>
        <strain evidence="1 2">URNW</strain>
    </source>
</reference>
<gene>
    <name evidence="1" type="ORF">CINTURNW_3693</name>
</gene>
<organism evidence="1 2">
    <name type="scientific">Clostridium intestinale URNW</name>
    <dbReference type="NCBI Taxonomy" id="1294142"/>
    <lineage>
        <taxon>Bacteria</taxon>
        <taxon>Bacillati</taxon>
        <taxon>Bacillota</taxon>
        <taxon>Clostridia</taxon>
        <taxon>Eubacteriales</taxon>
        <taxon>Clostridiaceae</taxon>
        <taxon>Clostridium</taxon>
    </lineage>
</organism>
<name>U2NJA1_9CLOT</name>
<dbReference type="EMBL" id="APJA01000022">
    <property type="protein sequence ID" value="ERK29228.1"/>
    <property type="molecule type" value="Genomic_DNA"/>
</dbReference>
<protein>
    <submittedName>
        <fullName evidence="1">Uncharacterized protein</fullName>
    </submittedName>
</protein>
<proteinExistence type="predicted"/>
<dbReference type="HOGENOM" id="CLU_027481_0_0_9"/>
<dbReference type="PATRIC" id="fig|1294142.3.peg.3858"/>
<dbReference type="AlphaFoldDB" id="U2NJA1"/>